<dbReference type="PANTHER" id="PTHR35983:SF1">
    <property type="entry name" value="UPF0166 PROTEIN TM_0021"/>
    <property type="match status" value="1"/>
</dbReference>
<gene>
    <name evidence="2" type="ORF">CIK91_00725</name>
</gene>
<dbReference type="RefSeq" id="WP_074614678.1">
    <property type="nucleotide sequence ID" value="NZ_CAJOJX010000031.1"/>
</dbReference>
<dbReference type="InterPro" id="IPR015867">
    <property type="entry name" value="N-reg_PII/ATP_PRibTrfase_C"/>
</dbReference>
<dbReference type="Gene3D" id="3.30.70.120">
    <property type="match status" value="1"/>
</dbReference>
<organism evidence="2 3">
    <name type="scientific">Segatella bryantii</name>
    <name type="common">Prevotella bryantii</name>
    <dbReference type="NCBI Taxonomy" id="77095"/>
    <lineage>
        <taxon>Bacteria</taxon>
        <taxon>Pseudomonadati</taxon>
        <taxon>Bacteroidota</taxon>
        <taxon>Bacteroidia</taxon>
        <taxon>Bacteroidales</taxon>
        <taxon>Prevotellaceae</taxon>
        <taxon>Segatella</taxon>
    </lineage>
</organism>
<dbReference type="Proteomes" id="UP000216189">
    <property type="component" value="Unassembled WGS sequence"/>
</dbReference>
<dbReference type="Pfam" id="PF02641">
    <property type="entry name" value="DUF190"/>
    <property type="match status" value="1"/>
</dbReference>
<dbReference type="PANTHER" id="PTHR35983">
    <property type="entry name" value="UPF0166 PROTEIN TM_0021"/>
    <property type="match status" value="1"/>
</dbReference>
<evidence type="ECO:0000256" key="1">
    <source>
        <dbReference type="ARBA" id="ARBA00010554"/>
    </source>
</evidence>
<dbReference type="InterPro" id="IPR003793">
    <property type="entry name" value="UPF0166"/>
</dbReference>
<evidence type="ECO:0000313" key="3">
    <source>
        <dbReference type="Proteomes" id="UP000216189"/>
    </source>
</evidence>
<comment type="caution">
    <text evidence="2">The sequence shown here is derived from an EMBL/GenBank/DDBJ whole genome shotgun (WGS) entry which is preliminary data.</text>
</comment>
<proteinExistence type="inferred from homology"/>
<accession>A0ABX4EKB3</accession>
<dbReference type="InterPro" id="IPR011322">
    <property type="entry name" value="N-reg_PII-like_a/b"/>
</dbReference>
<evidence type="ECO:0000313" key="2">
    <source>
        <dbReference type="EMBL" id="OYP57111.1"/>
    </source>
</evidence>
<dbReference type="SUPFAM" id="SSF54913">
    <property type="entry name" value="GlnB-like"/>
    <property type="match status" value="1"/>
</dbReference>
<name>A0ABX4EKB3_SEGBR</name>
<dbReference type="EMBL" id="NPJF01000009">
    <property type="protein sequence ID" value="OYP57111.1"/>
    <property type="molecule type" value="Genomic_DNA"/>
</dbReference>
<reference evidence="2 3" key="1">
    <citation type="submission" date="2017-08" db="EMBL/GenBank/DDBJ databases">
        <title>Comparative genomics of non-oral Prevotella species.</title>
        <authorList>
            <person name="Accetto T."/>
            <person name="Nograsek B."/>
            <person name="Avgustin G."/>
        </authorList>
    </citation>
    <scope>NUCLEOTIDE SEQUENCE [LARGE SCALE GENOMIC DNA]</scope>
    <source>
        <strain evidence="2 3">TC1-1</strain>
    </source>
</reference>
<protein>
    <recommendedName>
        <fullName evidence="4">DUF190 domain-containing protein</fullName>
    </recommendedName>
</protein>
<keyword evidence="3" id="KW-1185">Reference proteome</keyword>
<evidence type="ECO:0008006" key="4">
    <source>
        <dbReference type="Google" id="ProtNLM"/>
    </source>
</evidence>
<comment type="similarity">
    <text evidence="1">Belongs to the UPF0166 family.</text>
</comment>
<sequence length="110" mass="12393">MKRLRFYMSNTDTIHHESLYMVIAKWAQDAGMKGCTILSGVTGFGSSSQLHNNKFWELNIKHPVVVEIIDEESKLKAFVHEIKSDLNSMGKGFLITLEPVDILMDIQGAP</sequence>